<evidence type="ECO:0000313" key="2">
    <source>
        <dbReference type="Proteomes" id="UP001302949"/>
    </source>
</evidence>
<gene>
    <name evidence="1" type="ORF">VB248_17005</name>
</gene>
<dbReference type="Pfam" id="PF12771">
    <property type="entry name" value="SusD-like_2"/>
    <property type="match status" value="2"/>
</dbReference>
<comment type="caution">
    <text evidence="1">The sequence shown here is derived from an EMBL/GenBank/DDBJ whole genome shotgun (WGS) entry which is preliminary data.</text>
</comment>
<reference evidence="1 2" key="1">
    <citation type="submission" date="2023-12" db="EMBL/GenBank/DDBJ databases">
        <title>Novel species of the genus Arcicella isolated from rivers.</title>
        <authorList>
            <person name="Lu H."/>
        </authorList>
    </citation>
    <scope>NUCLEOTIDE SEQUENCE [LARGE SCALE GENOMIC DNA]</scope>
    <source>
        <strain evidence="1 2">KCTC 23307</strain>
    </source>
</reference>
<dbReference type="InterPro" id="IPR041662">
    <property type="entry name" value="SusD-like_2"/>
</dbReference>
<dbReference type="SUPFAM" id="SSF48452">
    <property type="entry name" value="TPR-like"/>
    <property type="match status" value="1"/>
</dbReference>
<name>A0ABU5QDC7_9BACT</name>
<evidence type="ECO:0000313" key="1">
    <source>
        <dbReference type="EMBL" id="MEA5140853.1"/>
    </source>
</evidence>
<protein>
    <submittedName>
        <fullName evidence="1">SusD/RagB family nutrient-binding outer membrane lipoprotein</fullName>
    </submittedName>
</protein>
<accession>A0ABU5QDC7</accession>
<dbReference type="Proteomes" id="UP001302949">
    <property type="component" value="Unassembled WGS sequence"/>
</dbReference>
<dbReference type="EMBL" id="JAYFUM010000021">
    <property type="protein sequence ID" value="MEA5140853.1"/>
    <property type="molecule type" value="Genomic_DNA"/>
</dbReference>
<dbReference type="PROSITE" id="PS51257">
    <property type="entry name" value="PROKAR_LIPOPROTEIN"/>
    <property type="match status" value="1"/>
</dbReference>
<proteinExistence type="predicted"/>
<dbReference type="InterPro" id="IPR011990">
    <property type="entry name" value="TPR-like_helical_dom_sf"/>
</dbReference>
<organism evidence="1 2">
    <name type="scientific">Arcicella rigui</name>
    <dbReference type="NCBI Taxonomy" id="797020"/>
    <lineage>
        <taxon>Bacteria</taxon>
        <taxon>Pseudomonadati</taxon>
        <taxon>Bacteroidota</taxon>
        <taxon>Cytophagia</taxon>
        <taxon>Cytophagales</taxon>
        <taxon>Flectobacillaceae</taxon>
        <taxon>Arcicella</taxon>
    </lineage>
</organism>
<dbReference type="Gene3D" id="1.25.40.390">
    <property type="match status" value="2"/>
</dbReference>
<keyword evidence="2" id="KW-1185">Reference proteome</keyword>
<keyword evidence="1" id="KW-0449">Lipoprotein</keyword>
<sequence length="561" mass="61557">MKHTYKIIKRLIWGIALVTSVGSCSITELDINNDPNNPVQATPDLLLPNAELAAINNIDIYNTAGFAGQLNSADDFNLNNSSYNGTWNFFYQSTQNIEGLINATKDVNSPHYLGIAQTLKAFAVGNFVDTFGDIPYTQAWLGNSADPNFAPVFDKDSDVYEALIKLCDAAIANFAKSSPVTVKNDIIYSGSITKWVKLAKSVKLRLLLNSRKGRATGNSDLIAAFNAGGYITSSADDFTFKYGSQLNADGSDGRHPWFQNAYLGDNGFSYISHQLMSEMILNKDPRLPFYFYRQTSTVLDPANPTDRGTIPYGGTYLALKTTFLNNYKKVYGTLTSADLAYIAGFFGRDRGDNTGAPQDGALRTAPGCYPAGGLYSGREIAAKALTGGTKGGNGILPLITSNDIKFYQIEAILDAGLTGDARSIFEAAIREHITRVVNLGLTVDPTNAKAPASTDITDYVNSWLAQYDAAPTNTAKLNIVMKQAWFCRWGQGTETWNGLRRLGYPTAIQNPILKPIRQFALRKPYPSQEGNLNPNAVDKVTNVIFDRDPIFWDKVKLKWEF</sequence>
<dbReference type="RefSeq" id="WP_323298010.1">
    <property type="nucleotide sequence ID" value="NZ_JAYFUM010000021.1"/>
</dbReference>